<name>A0A645DZ15_9ZZZZ</name>
<dbReference type="InterPro" id="IPR013096">
    <property type="entry name" value="Cupin_2"/>
</dbReference>
<sequence>MKAIQGYHLIEPKDLSWRPSNLMAIPNADYLERTGSENIGARLWRLPPKSANTLHKHIRAEEFYFVLEGVGRMRIGEETLTIPRYGGVLVGPEQLRQVFNDTDREVLWLIIGAPEELEFLQGSKSKMDLSLIYPVDPKQLPRELAGVEWPPKNGTASDR</sequence>
<dbReference type="SUPFAM" id="SSF51182">
    <property type="entry name" value="RmlC-like cupins"/>
    <property type="match status" value="1"/>
</dbReference>
<evidence type="ECO:0000313" key="2">
    <source>
        <dbReference type="EMBL" id="MPM94565.1"/>
    </source>
</evidence>
<comment type="caution">
    <text evidence="2">The sequence shown here is derived from an EMBL/GenBank/DDBJ whole genome shotgun (WGS) entry which is preliminary data.</text>
</comment>
<gene>
    <name evidence="2" type="ORF">SDC9_141711</name>
</gene>
<reference evidence="2" key="1">
    <citation type="submission" date="2019-08" db="EMBL/GenBank/DDBJ databases">
        <authorList>
            <person name="Kucharzyk K."/>
            <person name="Murdoch R.W."/>
            <person name="Higgins S."/>
            <person name="Loffler F."/>
        </authorList>
    </citation>
    <scope>NUCLEOTIDE SEQUENCE</scope>
</reference>
<proteinExistence type="predicted"/>
<evidence type="ECO:0000259" key="1">
    <source>
        <dbReference type="Pfam" id="PF07883"/>
    </source>
</evidence>
<protein>
    <recommendedName>
        <fullName evidence="1">Cupin type-2 domain-containing protein</fullName>
    </recommendedName>
</protein>
<dbReference type="AlphaFoldDB" id="A0A645DZ15"/>
<dbReference type="Pfam" id="PF07883">
    <property type="entry name" value="Cupin_2"/>
    <property type="match status" value="1"/>
</dbReference>
<feature type="domain" description="Cupin type-2" evidence="1">
    <location>
        <begin position="43"/>
        <end position="111"/>
    </location>
</feature>
<dbReference type="InterPro" id="IPR011051">
    <property type="entry name" value="RmlC_Cupin_sf"/>
</dbReference>
<dbReference type="EMBL" id="VSSQ01041175">
    <property type="protein sequence ID" value="MPM94565.1"/>
    <property type="molecule type" value="Genomic_DNA"/>
</dbReference>
<dbReference type="Gene3D" id="2.60.120.10">
    <property type="entry name" value="Jelly Rolls"/>
    <property type="match status" value="1"/>
</dbReference>
<organism evidence="2">
    <name type="scientific">bioreactor metagenome</name>
    <dbReference type="NCBI Taxonomy" id="1076179"/>
    <lineage>
        <taxon>unclassified sequences</taxon>
        <taxon>metagenomes</taxon>
        <taxon>ecological metagenomes</taxon>
    </lineage>
</organism>
<accession>A0A645DZ15</accession>
<dbReference type="InterPro" id="IPR014710">
    <property type="entry name" value="RmlC-like_jellyroll"/>
</dbReference>